<keyword evidence="2" id="KW-0012">Acyltransferase</keyword>
<dbReference type="PANTHER" id="PTHR43420:SF52">
    <property type="entry name" value="N-ACETYLTRANSFERASE YODP"/>
    <property type="match status" value="1"/>
</dbReference>
<keyword evidence="5" id="KW-1185">Reference proteome</keyword>
<evidence type="ECO:0000256" key="1">
    <source>
        <dbReference type="ARBA" id="ARBA00022679"/>
    </source>
</evidence>
<evidence type="ECO:0000313" key="5">
    <source>
        <dbReference type="Proteomes" id="UP000682811"/>
    </source>
</evidence>
<dbReference type="GO" id="GO:0016747">
    <property type="term" value="F:acyltransferase activity, transferring groups other than amino-acyl groups"/>
    <property type="evidence" value="ECO:0007669"/>
    <property type="project" value="InterPro"/>
</dbReference>
<evidence type="ECO:0000259" key="3">
    <source>
        <dbReference type="PROSITE" id="PS51186"/>
    </source>
</evidence>
<organism evidence="4 5">
    <name type="scientific">Paenibacillus azoreducens</name>
    <dbReference type="NCBI Taxonomy" id="116718"/>
    <lineage>
        <taxon>Bacteria</taxon>
        <taxon>Bacillati</taxon>
        <taxon>Bacillota</taxon>
        <taxon>Bacilli</taxon>
        <taxon>Bacillales</taxon>
        <taxon>Paenibacillaceae</taxon>
        <taxon>Paenibacillus</taxon>
    </lineage>
</organism>
<dbReference type="Pfam" id="PF00583">
    <property type="entry name" value="Acetyltransf_1"/>
    <property type="match status" value="1"/>
</dbReference>
<name>A0A919YAH6_9BACL</name>
<dbReference type="EMBL" id="BORT01000001">
    <property type="protein sequence ID" value="GIO45270.1"/>
    <property type="molecule type" value="Genomic_DNA"/>
</dbReference>
<evidence type="ECO:0000256" key="2">
    <source>
        <dbReference type="ARBA" id="ARBA00023315"/>
    </source>
</evidence>
<dbReference type="InterPro" id="IPR050680">
    <property type="entry name" value="YpeA/RimI_acetyltransf"/>
</dbReference>
<proteinExistence type="predicted"/>
<accession>A0A919YAH6</accession>
<dbReference type="Proteomes" id="UP000682811">
    <property type="component" value="Unassembled WGS sequence"/>
</dbReference>
<dbReference type="SUPFAM" id="SSF55729">
    <property type="entry name" value="Acyl-CoA N-acyltransferases (Nat)"/>
    <property type="match status" value="1"/>
</dbReference>
<reference evidence="4 5" key="1">
    <citation type="submission" date="2021-03" db="EMBL/GenBank/DDBJ databases">
        <title>Antimicrobial resistance genes in bacteria isolated from Japanese honey, and their potential for conferring macrolide and lincosamide resistance in the American foulbrood pathogen Paenibacillus larvae.</title>
        <authorList>
            <person name="Okamoto M."/>
            <person name="Kumagai M."/>
            <person name="Kanamori H."/>
            <person name="Takamatsu D."/>
        </authorList>
    </citation>
    <scope>NUCLEOTIDE SEQUENCE [LARGE SCALE GENOMIC DNA]</scope>
    <source>
        <strain evidence="4 5">J34TS1</strain>
    </source>
</reference>
<dbReference type="AlphaFoldDB" id="A0A919YAH6"/>
<keyword evidence="1" id="KW-0808">Transferase</keyword>
<dbReference type="PROSITE" id="PS51186">
    <property type="entry name" value="GNAT"/>
    <property type="match status" value="1"/>
</dbReference>
<gene>
    <name evidence="4" type="ORF">J34TS1_00350</name>
</gene>
<dbReference type="CDD" id="cd04301">
    <property type="entry name" value="NAT_SF"/>
    <property type="match status" value="1"/>
</dbReference>
<dbReference type="InterPro" id="IPR000182">
    <property type="entry name" value="GNAT_dom"/>
</dbReference>
<sequence>MNQPNIREIQIMDYHDIYMLNLDFNPNLHAFSEEKVRKKIEIITSKTKDIIFVYEQNDKVIGYIHGSPYELLTADSLVNILGFVVKEEYRNHGIGGMLMESLEQWAMNNGYSGIKLFSHPSRVNAHRFYERRGFIFTKDQKHFIKTFDKFTSQLESLQK</sequence>
<dbReference type="RefSeq" id="WP_212976496.1">
    <property type="nucleotide sequence ID" value="NZ_AP025343.1"/>
</dbReference>
<evidence type="ECO:0000313" key="4">
    <source>
        <dbReference type="EMBL" id="GIO45270.1"/>
    </source>
</evidence>
<feature type="domain" description="N-acetyltransferase" evidence="3">
    <location>
        <begin position="4"/>
        <end position="159"/>
    </location>
</feature>
<dbReference type="PANTHER" id="PTHR43420">
    <property type="entry name" value="ACETYLTRANSFERASE"/>
    <property type="match status" value="1"/>
</dbReference>
<protein>
    <submittedName>
        <fullName evidence="4">N-acetyltransferase</fullName>
    </submittedName>
</protein>
<dbReference type="InterPro" id="IPR016181">
    <property type="entry name" value="Acyl_CoA_acyltransferase"/>
</dbReference>
<dbReference type="Gene3D" id="3.40.630.30">
    <property type="match status" value="1"/>
</dbReference>
<comment type="caution">
    <text evidence="4">The sequence shown here is derived from an EMBL/GenBank/DDBJ whole genome shotgun (WGS) entry which is preliminary data.</text>
</comment>